<dbReference type="EMBL" id="KN833001">
    <property type="protein sequence ID" value="KIM81105.1"/>
    <property type="molecule type" value="Genomic_DNA"/>
</dbReference>
<dbReference type="PANTHER" id="PTHR35871:SF1">
    <property type="entry name" value="CXC1-LIKE CYSTEINE CLUSTER ASSOCIATED WITH KDZ TRANSPOSASES DOMAIN-CONTAINING PROTEIN"/>
    <property type="match status" value="1"/>
</dbReference>
<dbReference type="OrthoDB" id="3218065at2759"/>
<organism evidence="1 2">
    <name type="scientific">Piloderma croceum (strain F 1598)</name>
    <dbReference type="NCBI Taxonomy" id="765440"/>
    <lineage>
        <taxon>Eukaryota</taxon>
        <taxon>Fungi</taxon>
        <taxon>Dikarya</taxon>
        <taxon>Basidiomycota</taxon>
        <taxon>Agaricomycotina</taxon>
        <taxon>Agaricomycetes</taxon>
        <taxon>Agaricomycetidae</taxon>
        <taxon>Atheliales</taxon>
        <taxon>Atheliaceae</taxon>
        <taxon>Piloderma</taxon>
    </lineage>
</organism>
<name>A0A0C3F914_PILCF</name>
<protein>
    <recommendedName>
        <fullName evidence="3">DDE-1 domain-containing protein</fullName>
    </recommendedName>
</protein>
<evidence type="ECO:0000313" key="1">
    <source>
        <dbReference type="EMBL" id="KIM81105.1"/>
    </source>
</evidence>
<gene>
    <name evidence="1" type="ORF">PILCRDRAFT_89356</name>
</gene>
<dbReference type="STRING" id="765440.A0A0C3F914"/>
<dbReference type="Proteomes" id="UP000054166">
    <property type="component" value="Unassembled WGS sequence"/>
</dbReference>
<dbReference type="InParanoid" id="A0A0C3F914"/>
<dbReference type="PANTHER" id="PTHR35871">
    <property type="entry name" value="EXPRESSED PROTEIN"/>
    <property type="match status" value="1"/>
</dbReference>
<dbReference type="AlphaFoldDB" id="A0A0C3F914"/>
<evidence type="ECO:0000313" key="2">
    <source>
        <dbReference type="Proteomes" id="UP000054166"/>
    </source>
</evidence>
<evidence type="ECO:0008006" key="3">
    <source>
        <dbReference type="Google" id="ProtNLM"/>
    </source>
</evidence>
<sequence>MACLREQSAVMSNKLVKERRMIPLQGKGMMRAFLSNPQHNMPSSTSILPATVRNMSDMSTIQAPGPQLANDIFTGYLSDLSDDQLELEEDENNIIDDSPGQPSASSSFNALFSTRAPPPLKQQKLNIPVRIDRRNELQAYQGRAVQSCLHMIVNNTCSLIDASQRAAESQGFAKKWGGRLVRSWVRIWIKERKLPVASQGRHMKVFTLLSDPGVCAELRSYVRSNKWAMNPEKLAAFSKNQMVPAVAEKYVRQITVFEIPQGLSKYLELELFPRIQLKVRKGVSLRTARRWLHCKDFKYTEHKKSLYFDRPERPDVVEYRQDVFLPEMAEHRKRLVEYVVGDVEKELLTTPANGVERRLVLVAHDEMTAQANNADAKSWVLDGEHALKKKGVSRGMHQSDVICSTVGWLKEASQSLKYGKNYDGYWNGELFIKQLVEKIIPAFERAHGPGYQALIMVDNS</sequence>
<reference evidence="1 2" key="1">
    <citation type="submission" date="2014-04" db="EMBL/GenBank/DDBJ databases">
        <authorList>
            <consortium name="DOE Joint Genome Institute"/>
            <person name="Kuo A."/>
            <person name="Tarkka M."/>
            <person name="Buscot F."/>
            <person name="Kohler A."/>
            <person name="Nagy L.G."/>
            <person name="Floudas D."/>
            <person name="Copeland A."/>
            <person name="Barry K.W."/>
            <person name="Cichocki N."/>
            <person name="Veneault-Fourrey C."/>
            <person name="LaButti K."/>
            <person name="Lindquist E.A."/>
            <person name="Lipzen A."/>
            <person name="Lundell T."/>
            <person name="Morin E."/>
            <person name="Murat C."/>
            <person name="Sun H."/>
            <person name="Tunlid A."/>
            <person name="Henrissat B."/>
            <person name="Grigoriev I.V."/>
            <person name="Hibbett D.S."/>
            <person name="Martin F."/>
            <person name="Nordberg H.P."/>
            <person name="Cantor M.N."/>
            <person name="Hua S.X."/>
        </authorList>
    </citation>
    <scope>NUCLEOTIDE SEQUENCE [LARGE SCALE GENOMIC DNA]</scope>
    <source>
        <strain evidence="1 2">F 1598</strain>
    </source>
</reference>
<dbReference type="HOGENOM" id="CLU_005726_2_1_1"/>
<keyword evidence="2" id="KW-1185">Reference proteome</keyword>
<proteinExistence type="predicted"/>
<reference evidence="2" key="2">
    <citation type="submission" date="2015-01" db="EMBL/GenBank/DDBJ databases">
        <title>Evolutionary Origins and Diversification of the Mycorrhizal Mutualists.</title>
        <authorList>
            <consortium name="DOE Joint Genome Institute"/>
            <consortium name="Mycorrhizal Genomics Consortium"/>
            <person name="Kohler A."/>
            <person name="Kuo A."/>
            <person name="Nagy L.G."/>
            <person name="Floudas D."/>
            <person name="Copeland A."/>
            <person name="Barry K.W."/>
            <person name="Cichocki N."/>
            <person name="Veneault-Fourrey C."/>
            <person name="LaButti K."/>
            <person name="Lindquist E.A."/>
            <person name="Lipzen A."/>
            <person name="Lundell T."/>
            <person name="Morin E."/>
            <person name="Murat C."/>
            <person name="Riley R."/>
            <person name="Ohm R."/>
            <person name="Sun H."/>
            <person name="Tunlid A."/>
            <person name="Henrissat B."/>
            <person name="Grigoriev I.V."/>
            <person name="Hibbett D.S."/>
            <person name="Martin F."/>
        </authorList>
    </citation>
    <scope>NUCLEOTIDE SEQUENCE [LARGE SCALE GENOMIC DNA]</scope>
    <source>
        <strain evidence="2">F 1598</strain>
    </source>
</reference>
<accession>A0A0C3F914</accession>